<dbReference type="EMBL" id="KV453884">
    <property type="protein sequence ID" value="ODV82519.1"/>
    <property type="molecule type" value="Genomic_DNA"/>
</dbReference>
<feature type="transmembrane region" description="Helical" evidence="6">
    <location>
        <begin position="145"/>
        <end position="165"/>
    </location>
</feature>
<evidence type="ECO:0000313" key="9">
    <source>
        <dbReference type="Proteomes" id="UP000094801"/>
    </source>
</evidence>
<dbReference type="Proteomes" id="UP000094801">
    <property type="component" value="Unassembled WGS sequence"/>
</dbReference>
<evidence type="ECO:0000256" key="4">
    <source>
        <dbReference type="ARBA" id="ARBA00022989"/>
    </source>
</evidence>
<feature type="transmembrane region" description="Helical" evidence="6">
    <location>
        <begin position="377"/>
        <end position="398"/>
    </location>
</feature>
<feature type="transmembrane region" description="Helical" evidence="6">
    <location>
        <begin position="36"/>
        <end position="58"/>
    </location>
</feature>
<dbReference type="GO" id="GO:0016020">
    <property type="term" value="C:membrane"/>
    <property type="evidence" value="ECO:0007669"/>
    <property type="project" value="UniProtKB-SubCell"/>
</dbReference>
<dbReference type="AlphaFoldDB" id="A0A1E4SSL9"/>
<evidence type="ECO:0000256" key="2">
    <source>
        <dbReference type="ARBA" id="ARBA00006983"/>
    </source>
</evidence>
<dbReference type="GO" id="GO:0015171">
    <property type="term" value="F:amino acid transmembrane transporter activity"/>
    <property type="evidence" value="ECO:0007669"/>
    <property type="project" value="TreeGrafter"/>
</dbReference>
<feature type="transmembrane region" description="Helical" evidence="6">
    <location>
        <begin position="351"/>
        <end position="371"/>
    </location>
</feature>
<dbReference type="PANTHER" id="PTHR43341:SF26">
    <property type="entry name" value="GENERAL AMINO ACID PERMEASE AGP3"/>
    <property type="match status" value="1"/>
</dbReference>
<keyword evidence="4 6" id="KW-1133">Transmembrane helix</keyword>
<dbReference type="PIRSF" id="PIRSF006060">
    <property type="entry name" value="AA_transporter"/>
    <property type="match status" value="1"/>
</dbReference>
<name>A0A1E4SSL9_9ASCO</name>
<keyword evidence="5 6" id="KW-0472">Membrane</keyword>
<dbReference type="Gene3D" id="1.20.1740.10">
    <property type="entry name" value="Amino acid/polyamine transporter I"/>
    <property type="match status" value="1"/>
</dbReference>
<feature type="domain" description="Amino acid permease/ SLC12A" evidence="7">
    <location>
        <begin position="39"/>
        <end position="475"/>
    </location>
</feature>
<evidence type="ECO:0000256" key="1">
    <source>
        <dbReference type="ARBA" id="ARBA00004141"/>
    </source>
</evidence>
<feature type="transmembrane region" description="Helical" evidence="6">
    <location>
        <begin position="305"/>
        <end position="331"/>
    </location>
</feature>
<reference evidence="9" key="1">
    <citation type="submission" date="2016-04" db="EMBL/GenBank/DDBJ databases">
        <title>Comparative genomics of biotechnologically important yeasts.</title>
        <authorList>
            <consortium name="DOE Joint Genome Institute"/>
            <person name="Riley R."/>
            <person name="Haridas S."/>
            <person name="Wolfe K.H."/>
            <person name="Lopes M.R."/>
            <person name="Hittinger C.T."/>
            <person name="Goker M."/>
            <person name="Salamov A."/>
            <person name="Wisecaver J."/>
            <person name="Long T.M."/>
            <person name="Aerts A.L."/>
            <person name="Barry K."/>
            <person name="Choi C."/>
            <person name="Clum A."/>
            <person name="Coughlan A.Y."/>
            <person name="Deshpande S."/>
            <person name="Douglass A.P."/>
            <person name="Hanson S.J."/>
            <person name="Klenk H.-P."/>
            <person name="Labutti K."/>
            <person name="Lapidus A."/>
            <person name="Lindquist E."/>
            <person name="Lipzen A."/>
            <person name="Meier-Kolthoff J.P."/>
            <person name="Ohm R.A."/>
            <person name="Otillar R.P."/>
            <person name="Pangilinan J."/>
            <person name="Peng Y."/>
            <person name="Rokas A."/>
            <person name="Rosa C.A."/>
            <person name="Scheuner C."/>
            <person name="Sibirny A.A."/>
            <person name="Slot J.C."/>
            <person name="Stielow J.B."/>
            <person name="Sun H."/>
            <person name="Kurtzman C.P."/>
            <person name="Blackwell M."/>
            <person name="Grigoriev I.V."/>
            <person name="Jeffries T.W."/>
        </authorList>
    </citation>
    <scope>NUCLEOTIDE SEQUENCE [LARGE SCALE GENOMIC DNA]</scope>
    <source>
        <strain evidence="9">NRRL YB-2248</strain>
    </source>
</reference>
<evidence type="ECO:0000313" key="8">
    <source>
        <dbReference type="EMBL" id="ODV82519.1"/>
    </source>
</evidence>
<feature type="transmembrane region" description="Helical" evidence="6">
    <location>
        <begin position="258"/>
        <end position="275"/>
    </location>
</feature>
<dbReference type="Pfam" id="PF00324">
    <property type="entry name" value="AA_permease"/>
    <property type="match status" value="1"/>
</dbReference>
<comment type="subcellular location">
    <subcellularLocation>
        <location evidence="1">Membrane</location>
        <topology evidence="1">Multi-pass membrane protein</topology>
    </subcellularLocation>
</comment>
<evidence type="ECO:0000256" key="3">
    <source>
        <dbReference type="ARBA" id="ARBA00022692"/>
    </source>
</evidence>
<protein>
    <recommendedName>
        <fullName evidence="7">Amino acid permease/ SLC12A domain-containing protein</fullName>
    </recommendedName>
</protein>
<accession>A0A1E4SSL9</accession>
<dbReference type="STRING" id="983967.A0A1E4SSL9"/>
<dbReference type="InterPro" id="IPR004841">
    <property type="entry name" value="AA-permease/SLC12A_dom"/>
</dbReference>
<evidence type="ECO:0000259" key="7">
    <source>
        <dbReference type="Pfam" id="PF00324"/>
    </source>
</evidence>
<feature type="transmembrane region" description="Helical" evidence="6">
    <location>
        <begin position="64"/>
        <end position="85"/>
    </location>
</feature>
<keyword evidence="3 6" id="KW-0812">Transmembrane</keyword>
<evidence type="ECO:0000256" key="5">
    <source>
        <dbReference type="ARBA" id="ARBA00023136"/>
    </source>
</evidence>
<feature type="transmembrane region" description="Helical" evidence="6">
    <location>
        <begin position="419"/>
        <end position="444"/>
    </location>
</feature>
<feature type="transmembrane region" description="Helical" evidence="6">
    <location>
        <begin position="177"/>
        <end position="195"/>
    </location>
</feature>
<feature type="transmembrane region" description="Helical" evidence="6">
    <location>
        <begin position="215"/>
        <end position="237"/>
    </location>
</feature>
<keyword evidence="9" id="KW-1185">Reference proteome</keyword>
<dbReference type="PANTHER" id="PTHR43341">
    <property type="entry name" value="AMINO ACID PERMEASE"/>
    <property type="match status" value="1"/>
</dbReference>
<sequence>MSRGGGETPIISPIVSTTQDGDILESGLKAGLKDRMINLIALCGIIGPGCLIGMGNMLAEGGPVGMIVGYAIVGLLVMSMCFAIGEMNSFLDFNFSIFGSRYISKGFGATLSLYYAFLWICTLISEYTALTASLTTYTDKIPTYGWFLLMWAFFTVFQTLGVEAYGEAEYILGFTKIAFLSGFYIFAIIYAAGGIPDHKPDNPFKNYPLNSGFKGIANSFVYAAQFYSGVEAVSIIAAESRNPRRAIPTAVKNTVIRIFFVYFGLSISYGITVAYNNPNLTSSAKVLKSPITIALTEAGWINSKYFVTTFILLVCLSSINSAIYLASRALFSWSNAGFGPRIFTTVNKSGVPYVAIHTCHLFGFLSILSYKSGSSEAYSYIIGLSGVAAFITWTAICITHLRFRYGLIKQNYDLKKVPFLAPFFPYASLFATGLGIVLILVQGWTVFKPFHAGLFVDAYILLPLFPIIWFLYDFFYFKQGIIKFEDMDFETGKRADLDAKDDVEEDLYNLQESKSG</sequence>
<evidence type="ECO:0000256" key="6">
    <source>
        <dbReference type="SAM" id="Phobius"/>
    </source>
</evidence>
<dbReference type="OrthoDB" id="3900342at2759"/>
<feature type="transmembrane region" description="Helical" evidence="6">
    <location>
        <begin position="450"/>
        <end position="472"/>
    </location>
</feature>
<gene>
    <name evidence="8" type="ORF">CANARDRAFT_30774</name>
</gene>
<feature type="transmembrane region" description="Helical" evidence="6">
    <location>
        <begin position="106"/>
        <end position="125"/>
    </location>
</feature>
<proteinExistence type="inferred from homology"/>
<organism evidence="8 9">
    <name type="scientific">[Candida] arabinofermentans NRRL YB-2248</name>
    <dbReference type="NCBI Taxonomy" id="983967"/>
    <lineage>
        <taxon>Eukaryota</taxon>
        <taxon>Fungi</taxon>
        <taxon>Dikarya</taxon>
        <taxon>Ascomycota</taxon>
        <taxon>Saccharomycotina</taxon>
        <taxon>Pichiomycetes</taxon>
        <taxon>Pichiales</taxon>
        <taxon>Pichiaceae</taxon>
        <taxon>Ogataea</taxon>
        <taxon>Ogataea/Candida clade</taxon>
    </lineage>
</organism>
<comment type="similarity">
    <text evidence="2">Belongs to the amino acid-polyamine-organocation (APC) superfamily. YAT (TC 2.A.3.10) family.</text>
</comment>
<dbReference type="InterPro" id="IPR050524">
    <property type="entry name" value="APC_YAT"/>
</dbReference>